<dbReference type="GO" id="GO:0016987">
    <property type="term" value="F:sigma factor activity"/>
    <property type="evidence" value="ECO:0007669"/>
    <property type="project" value="UniProtKB-KW"/>
</dbReference>
<dbReference type="CDD" id="cd06171">
    <property type="entry name" value="Sigma70_r4"/>
    <property type="match status" value="1"/>
</dbReference>
<dbReference type="PRINTS" id="PR00046">
    <property type="entry name" value="SIGMA70FCT"/>
</dbReference>
<evidence type="ECO:0000313" key="10">
    <source>
        <dbReference type="Proteomes" id="UP000004705"/>
    </source>
</evidence>
<dbReference type="InterPro" id="IPR007624">
    <property type="entry name" value="RNA_pol_sigma70_r3"/>
</dbReference>
<feature type="domain" description="RNA polymerase sigma-70 region 3" evidence="6">
    <location>
        <begin position="168"/>
        <end position="224"/>
    </location>
</feature>
<dbReference type="Pfam" id="PF04542">
    <property type="entry name" value="Sigma70_r2"/>
    <property type="match status" value="1"/>
</dbReference>
<feature type="domain" description="RNA polymerase sigma-70 region 2" evidence="7">
    <location>
        <begin position="85"/>
        <end position="153"/>
    </location>
</feature>
<evidence type="ECO:0000313" key="9">
    <source>
        <dbReference type="EMBL" id="EHY88350.1"/>
    </source>
</evidence>
<feature type="domain" description="RNA polymerase sigma-70 region 4" evidence="8">
    <location>
        <begin position="249"/>
        <end position="297"/>
    </location>
</feature>
<feature type="compositionally biased region" description="Basic and acidic residues" evidence="5">
    <location>
        <begin position="41"/>
        <end position="51"/>
    </location>
</feature>
<evidence type="ECO:0000259" key="8">
    <source>
        <dbReference type="Pfam" id="PF04545"/>
    </source>
</evidence>
<dbReference type="InterPro" id="IPR013324">
    <property type="entry name" value="RNA_pol_sigma_r3/r4-like"/>
</dbReference>
<dbReference type="Pfam" id="PF04545">
    <property type="entry name" value="Sigma70_r4"/>
    <property type="match status" value="1"/>
</dbReference>
<evidence type="ECO:0000256" key="3">
    <source>
        <dbReference type="ARBA" id="ARBA00023125"/>
    </source>
</evidence>
<evidence type="ECO:0000256" key="5">
    <source>
        <dbReference type="SAM" id="MobiDB-lite"/>
    </source>
</evidence>
<dbReference type="SUPFAM" id="SSF88659">
    <property type="entry name" value="Sigma3 and sigma4 domains of RNA polymerase sigma factors"/>
    <property type="match status" value="2"/>
</dbReference>
<dbReference type="HOGENOM" id="CLU_014793_8_5_11"/>
<dbReference type="InterPro" id="IPR036388">
    <property type="entry name" value="WH-like_DNA-bd_sf"/>
</dbReference>
<dbReference type="NCBIfam" id="NF005514">
    <property type="entry name" value="PRK07122.1"/>
    <property type="match status" value="1"/>
</dbReference>
<organism evidence="9 10">
    <name type="scientific">Saccharomonospora azurea NA-128</name>
    <dbReference type="NCBI Taxonomy" id="882081"/>
    <lineage>
        <taxon>Bacteria</taxon>
        <taxon>Bacillati</taxon>
        <taxon>Actinomycetota</taxon>
        <taxon>Actinomycetes</taxon>
        <taxon>Pseudonocardiales</taxon>
        <taxon>Pseudonocardiaceae</taxon>
        <taxon>Saccharomonospora</taxon>
    </lineage>
</organism>
<feature type="region of interest" description="Disordered" evidence="5">
    <location>
        <begin position="30"/>
        <end position="58"/>
    </location>
</feature>
<dbReference type="AlphaFoldDB" id="H8G7B1"/>
<sequence>MTYERVVDRVLPRVKPVAQPAVAVVSRPFRLGSHGPVTPDEQSRLAARDKAGGSSGYEDLSPLFNTLAALDPEDPRRTAVRDEIITRCLPLAEHIARRFVGRGEPRDDLVQVARLGLLNAIDRFDPTRGTEFVAFAVPTIMGEVRRHFRDSSWAVRVPRRLKELHLSLSQASGKLAQRLGRAPTPSELAAELGLSPEDVWDGLLAGNAYQSVSMDAAYDDEGTLPLAETVGEDDVQLENVEYHESLQPLLASLPERERRVLILRFFGNMTQTQIAERVGISQMHVSRLLARTLEFLRTRLSE</sequence>
<dbReference type="InterPro" id="IPR013325">
    <property type="entry name" value="RNA_pol_sigma_r2"/>
</dbReference>
<name>H8G7B1_9PSEU</name>
<dbReference type="InterPro" id="IPR000943">
    <property type="entry name" value="RNA_pol_sigma70"/>
</dbReference>
<dbReference type="Gene3D" id="1.10.10.10">
    <property type="entry name" value="Winged helix-like DNA-binding domain superfamily/Winged helix DNA-binding domain"/>
    <property type="match status" value="2"/>
</dbReference>
<keyword evidence="1" id="KW-0805">Transcription regulation</keyword>
<dbReference type="GO" id="GO:0003677">
    <property type="term" value="F:DNA binding"/>
    <property type="evidence" value="ECO:0007669"/>
    <property type="project" value="UniProtKB-KW"/>
</dbReference>
<evidence type="ECO:0000259" key="7">
    <source>
        <dbReference type="Pfam" id="PF04542"/>
    </source>
</evidence>
<reference evidence="9 10" key="1">
    <citation type="journal article" date="2012" name="Stand. Genomic Sci.">
        <title>Genome sequence of the soil bacterium Saccharomonospora azurea type strain (NA-128(T)).</title>
        <authorList>
            <person name="Klenk H.P."/>
            <person name="Held B."/>
            <person name="Lucas S."/>
            <person name="Lapidus A."/>
            <person name="Copeland A."/>
            <person name="Hammon N."/>
            <person name="Pitluck S."/>
            <person name="Goodwin L.A."/>
            <person name="Han C."/>
            <person name="Tapia R."/>
            <person name="Brambilla E.M."/>
            <person name="Potter G."/>
            <person name="Land M."/>
            <person name="Ivanova N."/>
            <person name="Rohde M."/>
            <person name="Goker M."/>
            <person name="Detter J.C."/>
            <person name="Kyrpides N.C."/>
            <person name="Woyke T."/>
        </authorList>
    </citation>
    <scope>NUCLEOTIDE SEQUENCE [LARGE SCALE GENOMIC DNA]</scope>
    <source>
        <strain evidence="9 10">NA-128</strain>
    </source>
</reference>
<gene>
    <name evidence="9" type="ORF">SacazDRAFT_01420</name>
</gene>
<keyword evidence="2" id="KW-0731">Sigma factor</keyword>
<keyword evidence="10" id="KW-1185">Reference proteome</keyword>
<evidence type="ECO:0000256" key="4">
    <source>
        <dbReference type="ARBA" id="ARBA00023163"/>
    </source>
</evidence>
<dbReference type="InterPro" id="IPR014284">
    <property type="entry name" value="RNA_pol_sigma-70_dom"/>
</dbReference>
<dbReference type="Proteomes" id="UP000004705">
    <property type="component" value="Chromosome"/>
</dbReference>
<dbReference type="NCBIfam" id="TIGR02980">
    <property type="entry name" value="SigBFG"/>
    <property type="match status" value="1"/>
</dbReference>
<evidence type="ECO:0000259" key="6">
    <source>
        <dbReference type="Pfam" id="PF04539"/>
    </source>
</evidence>
<dbReference type="InterPro" id="IPR007630">
    <property type="entry name" value="RNA_pol_sigma70_r4"/>
</dbReference>
<evidence type="ECO:0000256" key="2">
    <source>
        <dbReference type="ARBA" id="ARBA00023082"/>
    </source>
</evidence>
<keyword evidence="3" id="KW-0238">DNA-binding</keyword>
<dbReference type="Gene3D" id="1.20.120.1810">
    <property type="match status" value="1"/>
</dbReference>
<dbReference type="GO" id="GO:0006352">
    <property type="term" value="P:DNA-templated transcription initiation"/>
    <property type="evidence" value="ECO:0007669"/>
    <property type="project" value="InterPro"/>
</dbReference>
<dbReference type="EMBL" id="CM001466">
    <property type="protein sequence ID" value="EHY88350.1"/>
    <property type="molecule type" value="Genomic_DNA"/>
</dbReference>
<accession>H8G7B1</accession>
<dbReference type="PANTHER" id="PTHR30385:SF4">
    <property type="entry name" value="RNA POLYMERASE SIGMA-E FACTOR"/>
    <property type="match status" value="1"/>
</dbReference>
<dbReference type="SUPFAM" id="SSF88946">
    <property type="entry name" value="Sigma2 domain of RNA polymerase sigma factors"/>
    <property type="match status" value="1"/>
</dbReference>
<protein>
    <submittedName>
        <fullName evidence="9">RNA polymerase sigma-70 factor, sigma-B/F/G subfamily</fullName>
    </submittedName>
</protein>
<dbReference type="Pfam" id="PF04539">
    <property type="entry name" value="Sigma70_r3"/>
    <property type="match status" value="1"/>
</dbReference>
<dbReference type="InterPro" id="IPR014322">
    <property type="entry name" value="RNA_pol_sigma-B/F/G"/>
</dbReference>
<evidence type="ECO:0000256" key="1">
    <source>
        <dbReference type="ARBA" id="ARBA00023015"/>
    </source>
</evidence>
<dbReference type="InterPro" id="IPR007627">
    <property type="entry name" value="RNA_pol_sigma70_r2"/>
</dbReference>
<proteinExistence type="predicted"/>
<dbReference type="PANTHER" id="PTHR30385">
    <property type="entry name" value="SIGMA FACTOR F FLAGELLAR"/>
    <property type="match status" value="1"/>
</dbReference>
<keyword evidence="4" id="KW-0804">Transcription</keyword>
<dbReference type="NCBIfam" id="TIGR02937">
    <property type="entry name" value="sigma70-ECF"/>
    <property type="match status" value="1"/>
</dbReference>